<name>A0AAE1CQM4_9GAST</name>
<comment type="caution">
    <text evidence="2">The sequence shown here is derived from an EMBL/GenBank/DDBJ whole genome shotgun (WGS) entry which is preliminary data.</text>
</comment>
<dbReference type="EMBL" id="JAWDGP010007174">
    <property type="protein sequence ID" value="KAK3728654.1"/>
    <property type="molecule type" value="Genomic_DNA"/>
</dbReference>
<reference evidence="2" key="1">
    <citation type="journal article" date="2023" name="G3 (Bethesda)">
        <title>A reference genome for the long-term kleptoplast-retaining sea slug Elysia crispata morphotype clarki.</title>
        <authorList>
            <person name="Eastman K.E."/>
            <person name="Pendleton A.L."/>
            <person name="Shaikh M.A."/>
            <person name="Suttiyut T."/>
            <person name="Ogas R."/>
            <person name="Tomko P."/>
            <person name="Gavelis G."/>
            <person name="Widhalm J.R."/>
            <person name="Wisecaver J.H."/>
        </authorList>
    </citation>
    <scope>NUCLEOTIDE SEQUENCE</scope>
    <source>
        <strain evidence="2">ECLA1</strain>
    </source>
</reference>
<keyword evidence="3" id="KW-1185">Reference proteome</keyword>
<dbReference type="Proteomes" id="UP001283361">
    <property type="component" value="Unassembled WGS sequence"/>
</dbReference>
<sequence>MLFQSLSSIDPTRSELRGLEDNPSPVSPSAALSRTSRFQVRSLNNEIFKLNFKEGERHFENSLPMRKAKKIAS</sequence>
<gene>
    <name evidence="2" type="ORF">RRG08_041839</name>
</gene>
<protein>
    <submittedName>
        <fullName evidence="2">Uncharacterized protein</fullName>
    </submittedName>
</protein>
<evidence type="ECO:0000313" key="3">
    <source>
        <dbReference type="Proteomes" id="UP001283361"/>
    </source>
</evidence>
<dbReference type="AlphaFoldDB" id="A0AAE1CQM4"/>
<organism evidence="2 3">
    <name type="scientific">Elysia crispata</name>
    <name type="common">lettuce slug</name>
    <dbReference type="NCBI Taxonomy" id="231223"/>
    <lineage>
        <taxon>Eukaryota</taxon>
        <taxon>Metazoa</taxon>
        <taxon>Spiralia</taxon>
        <taxon>Lophotrochozoa</taxon>
        <taxon>Mollusca</taxon>
        <taxon>Gastropoda</taxon>
        <taxon>Heterobranchia</taxon>
        <taxon>Euthyneura</taxon>
        <taxon>Panpulmonata</taxon>
        <taxon>Sacoglossa</taxon>
        <taxon>Placobranchoidea</taxon>
        <taxon>Plakobranchidae</taxon>
        <taxon>Elysia</taxon>
    </lineage>
</organism>
<feature type="compositionally biased region" description="Polar residues" evidence="1">
    <location>
        <begin position="1"/>
        <end position="11"/>
    </location>
</feature>
<accession>A0AAE1CQM4</accession>
<evidence type="ECO:0000256" key="1">
    <source>
        <dbReference type="SAM" id="MobiDB-lite"/>
    </source>
</evidence>
<evidence type="ECO:0000313" key="2">
    <source>
        <dbReference type="EMBL" id="KAK3728654.1"/>
    </source>
</evidence>
<feature type="region of interest" description="Disordered" evidence="1">
    <location>
        <begin position="1"/>
        <end position="34"/>
    </location>
</feature>
<proteinExistence type="predicted"/>